<feature type="binding site" evidence="6">
    <location>
        <begin position="330"/>
        <end position="334"/>
    </location>
    <ligand>
        <name>ATP</name>
        <dbReference type="ChEBI" id="CHEBI:30616"/>
    </ligand>
</feature>
<reference evidence="8 9" key="1">
    <citation type="submission" date="2018-06" db="EMBL/GenBank/DDBJ databases">
        <title>Extensive metabolic versatility and redundancy in microbially diverse, dynamic hydrothermal sediments.</title>
        <authorList>
            <person name="Dombrowski N."/>
            <person name="Teske A."/>
            <person name="Baker B.J."/>
        </authorList>
    </citation>
    <scope>NUCLEOTIDE SEQUENCE [LARGE SCALE GENOMIC DNA]</scope>
    <source>
        <strain evidence="8">B10_G13</strain>
    </source>
</reference>
<comment type="caution">
    <text evidence="8">The sequence shown here is derived from an EMBL/GenBank/DDBJ whole genome shotgun (WGS) entry which is preliminary data.</text>
</comment>
<feature type="active site" description="Proton donor/acceptor" evidence="6">
    <location>
        <position position="147"/>
    </location>
</feature>
<evidence type="ECO:0000256" key="4">
    <source>
        <dbReference type="ARBA" id="ARBA00022777"/>
    </source>
</evidence>
<dbReference type="InterPro" id="IPR043129">
    <property type="entry name" value="ATPase_NBD"/>
</dbReference>
<evidence type="ECO:0000256" key="3">
    <source>
        <dbReference type="ARBA" id="ARBA00022741"/>
    </source>
</evidence>
<comment type="pathway">
    <text evidence="6">Metabolic intermediate biosynthesis; acetyl-CoA biosynthesis; acetyl-CoA from acetate: step 1/2.</text>
</comment>
<dbReference type="SUPFAM" id="SSF53067">
    <property type="entry name" value="Actin-like ATPase domain"/>
    <property type="match status" value="2"/>
</dbReference>
<evidence type="ECO:0000256" key="1">
    <source>
        <dbReference type="ARBA" id="ARBA00008748"/>
    </source>
</evidence>
<dbReference type="PANTHER" id="PTHR21060">
    <property type="entry name" value="ACETATE KINASE"/>
    <property type="match status" value="1"/>
</dbReference>
<dbReference type="PIRSF" id="PIRSF000722">
    <property type="entry name" value="Acetate_prop_kin"/>
    <property type="match status" value="1"/>
</dbReference>
<feature type="binding site" evidence="6">
    <location>
        <position position="14"/>
    </location>
    <ligand>
        <name>ATP</name>
        <dbReference type="ChEBI" id="CHEBI:30616"/>
    </ligand>
</feature>
<evidence type="ECO:0000256" key="6">
    <source>
        <dbReference type="HAMAP-Rule" id="MF_00020"/>
    </source>
</evidence>
<dbReference type="HAMAP" id="MF_00020">
    <property type="entry name" value="Acetate_kinase"/>
    <property type="match status" value="1"/>
</dbReference>
<dbReference type="PROSITE" id="PS01076">
    <property type="entry name" value="ACETATE_KINASE_2"/>
    <property type="match status" value="1"/>
</dbReference>
<comment type="cofactor">
    <cofactor evidence="6">
        <name>Mg(2+)</name>
        <dbReference type="ChEBI" id="CHEBI:18420"/>
    </cofactor>
    <cofactor evidence="6">
        <name>Mn(2+)</name>
        <dbReference type="ChEBI" id="CHEBI:29035"/>
    </cofactor>
    <text evidence="6">Mg(2+). Can also accept Mn(2+).</text>
</comment>
<protein>
    <recommendedName>
        <fullName evidence="6">Acetate kinase</fullName>
        <ecNumber evidence="6">2.7.2.1</ecNumber>
    </recommendedName>
    <alternativeName>
        <fullName evidence="6">Acetokinase</fullName>
    </alternativeName>
</protein>
<dbReference type="GO" id="GO:0008776">
    <property type="term" value="F:acetate kinase activity"/>
    <property type="evidence" value="ECO:0007669"/>
    <property type="project" value="UniProtKB-UniRule"/>
</dbReference>
<dbReference type="GO" id="GO:0006085">
    <property type="term" value="P:acetyl-CoA biosynthetic process"/>
    <property type="evidence" value="ECO:0007669"/>
    <property type="project" value="UniProtKB-UniRule"/>
</dbReference>
<feature type="binding site" evidence="6">
    <location>
        <position position="90"/>
    </location>
    <ligand>
        <name>substrate</name>
    </ligand>
</feature>
<comment type="catalytic activity">
    <reaction evidence="6">
        <text>acetate + ATP = acetyl phosphate + ADP</text>
        <dbReference type="Rhea" id="RHEA:11352"/>
        <dbReference type="ChEBI" id="CHEBI:22191"/>
        <dbReference type="ChEBI" id="CHEBI:30089"/>
        <dbReference type="ChEBI" id="CHEBI:30616"/>
        <dbReference type="ChEBI" id="CHEBI:456216"/>
        <dbReference type="EC" id="2.7.2.1"/>
    </reaction>
</comment>
<evidence type="ECO:0000256" key="2">
    <source>
        <dbReference type="ARBA" id="ARBA00022679"/>
    </source>
</evidence>
<keyword evidence="6" id="KW-0479">Metal-binding</keyword>
<evidence type="ECO:0000256" key="7">
    <source>
        <dbReference type="RuleBase" id="RU003835"/>
    </source>
</evidence>
<feature type="binding site" evidence="6">
    <location>
        <begin position="282"/>
        <end position="284"/>
    </location>
    <ligand>
        <name>ATP</name>
        <dbReference type="ChEBI" id="CHEBI:30616"/>
    </ligand>
</feature>
<feature type="binding site" evidence="6">
    <location>
        <position position="385"/>
    </location>
    <ligand>
        <name>Mg(2+)</name>
        <dbReference type="ChEBI" id="CHEBI:18420"/>
    </ligand>
</feature>
<keyword evidence="2 6" id="KW-0808">Transferase</keyword>
<comment type="function">
    <text evidence="6">Catalyzes the formation of acetyl phosphate from acetate and ATP. Can also catalyze the reverse reaction.</text>
</comment>
<feature type="binding site" evidence="6">
    <location>
        <begin position="207"/>
        <end position="211"/>
    </location>
    <ligand>
        <name>ATP</name>
        <dbReference type="ChEBI" id="CHEBI:30616"/>
    </ligand>
</feature>
<feature type="site" description="Transition state stabilizer" evidence="6">
    <location>
        <position position="240"/>
    </location>
</feature>
<dbReference type="GO" id="GO:0005737">
    <property type="term" value="C:cytoplasm"/>
    <property type="evidence" value="ECO:0007669"/>
    <property type="project" value="UniProtKB-SubCell"/>
</dbReference>
<evidence type="ECO:0000313" key="8">
    <source>
        <dbReference type="EMBL" id="RKX72064.1"/>
    </source>
</evidence>
<comment type="similarity">
    <text evidence="1 6 7">Belongs to the acetokinase family.</text>
</comment>
<comment type="subcellular location">
    <subcellularLocation>
        <location evidence="6">Cytoplasm</location>
    </subcellularLocation>
</comment>
<evidence type="ECO:0000256" key="5">
    <source>
        <dbReference type="ARBA" id="ARBA00022840"/>
    </source>
</evidence>
<evidence type="ECO:0000313" key="9">
    <source>
        <dbReference type="Proteomes" id="UP000271125"/>
    </source>
</evidence>
<dbReference type="Gene3D" id="3.30.420.40">
    <property type="match status" value="2"/>
</dbReference>
<dbReference type="GO" id="GO:0005524">
    <property type="term" value="F:ATP binding"/>
    <property type="evidence" value="ECO:0007669"/>
    <property type="project" value="UniProtKB-KW"/>
</dbReference>
<dbReference type="PRINTS" id="PR00471">
    <property type="entry name" value="ACETATEKNASE"/>
</dbReference>
<accession>A0A660SMP1</accession>
<dbReference type="EMBL" id="QNBD01000053">
    <property type="protein sequence ID" value="RKX72064.1"/>
    <property type="molecule type" value="Genomic_DNA"/>
</dbReference>
<gene>
    <name evidence="6" type="primary">ackA</name>
    <name evidence="8" type="ORF">DRP43_01665</name>
</gene>
<comment type="subunit">
    <text evidence="6">Homodimer.</text>
</comment>
<name>A0A660SMP1_UNCT6</name>
<keyword evidence="6" id="KW-0963">Cytoplasm</keyword>
<keyword evidence="3 6" id="KW-0547">Nucleotide-binding</keyword>
<dbReference type="UniPathway" id="UPA00340">
    <property type="reaction ID" value="UER00458"/>
</dbReference>
<dbReference type="NCBIfam" id="TIGR00016">
    <property type="entry name" value="ackA"/>
    <property type="match status" value="1"/>
</dbReference>
<dbReference type="GO" id="GO:0006083">
    <property type="term" value="P:acetate metabolic process"/>
    <property type="evidence" value="ECO:0007669"/>
    <property type="project" value="TreeGrafter"/>
</dbReference>
<dbReference type="InterPro" id="IPR004372">
    <property type="entry name" value="Ac/propionate_kinase"/>
</dbReference>
<dbReference type="PROSITE" id="PS01075">
    <property type="entry name" value="ACETATE_KINASE_1"/>
    <property type="match status" value="1"/>
</dbReference>
<dbReference type="Proteomes" id="UP000271125">
    <property type="component" value="Unassembled WGS sequence"/>
</dbReference>
<dbReference type="EC" id="2.7.2.1" evidence="6"/>
<sequence length="401" mass="44828">MKIMILNSGSSSIKYQLINSVTHKILCKGLIEKIGEKESFIHHIAEKHQFEIKENIKDHSRAIQRISTLLVDHKYGPIDSLNDIDAIGHRVVHGGEKYAESVLIDEDVIGAIRENIKLAPLHNPPNLKGILSSLELMPEKPQVAVFDTSFHQTMPPYIYTYGLPYDFYKNFRIRRYGFHGTSHKYVSLKAAEFLNQPIESTNLITCHLGNGSSITAVKNGKSFDTSMGFTPVEGLLMGTRSGDIDPAILIYMENDLNYTVPQINNIINKKSGLLGVSGISNDMREIVKKAEDGDMRAKLAFDIFCYRVKKYIGAYIFSIGMVDAIVFTAGIGENCISTRESSLKGLDEFGIIVDKKKNRNIEKGTINDISAFNSKIRILVIPTNEELMIAKDTEAIVKNIK</sequence>
<dbReference type="InterPro" id="IPR023865">
    <property type="entry name" value="Aliphatic_acid_kinase_CS"/>
</dbReference>
<keyword evidence="4 6" id="KW-0418">Kinase</keyword>
<dbReference type="GO" id="GO:0000287">
    <property type="term" value="F:magnesium ion binding"/>
    <property type="evidence" value="ECO:0007669"/>
    <property type="project" value="UniProtKB-UniRule"/>
</dbReference>
<proteinExistence type="inferred from homology"/>
<dbReference type="PANTHER" id="PTHR21060:SF15">
    <property type="entry name" value="ACETATE KINASE-RELATED"/>
    <property type="match status" value="1"/>
</dbReference>
<organism evidence="8 9">
    <name type="scientific">candidate division TA06 bacterium</name>
    <dbReference type="NCBI Taxonomy" id="2250710"/>
    <lineage>
        <taxon>Bacteria</taxon>
        <taxon>Bacteria division TA06</taxon>
    </lineage>
</organism>
<keyword evidence="5 6" id="KW-0067">ATP-binding</keyword>
<feature type="site" description="Transition state stabilizer" evidence="6">
    <location>
        <position position="179"/>
    </location>
</feature>
<dbReference type="Pfam" id="PF00871">
    <property type="entry name" value="Acetate_kinase"/>
    <property type="match status" value="1"/>
</dbReference>
<keyword evidence="6" id="KW-0460">Magnesium</keyword>
<dbReference type="CDD" id="cd24010">
    <property type="entry name" value="ASKHA_NBD_AcK_PK"/>
    <property type="match status" value="1"/>
</dbReference>
<dbReference type="AlphaFoldDB" id="A0A660SMP1"/>
<feature type="binding site" evidence="6">
    <location>
        <position position="7"/>
    </location>
    <ligand>
        <name>Mg(2+)</name>
        <dbReference type="ChEBI" id="CHEBI:18420"/>
    </ligand>
</feature>
<dbReference type="InterPro" id="IPR000890">
    <property type="entry name" value="Aliphatic_acid_kin_short-chain"/>
</dbReference>